<dbReference type="InterPro" id="IPR018093">
    <property type="entry name" value="BCCT_CS"/>
</dbReference>
<dbReference type="AlphaFoldDB" id="W0FH27"/>
<feature type="transmembrane region" description="Helical" evidence="8">
    <location>
        <begin position="402"/>
        <end position="425"/>
    </location>
</feature>
<dbReference type="Pfam" id="PF02028">
    <property type="entry name" value="BCCT"/>
    <property type="match status" value="1"/>
</dbReference>
<dbReference type="GO" id="GO:0022857">
    <property type="term" value="F:transmembrane transporter activity"/>
    <property type="evidence" value="ECO:0007669"/>
    <property type="project" value="InterPro"/>
</dbReference>
<feature type="transmembrane region" description="Helical" evidence="8">
    <location>
        <begin position="309"/>
        <end position="327"/>
    </location>
</feature>
<keyword evidence="5 8" id="KW-0812">Transmembrane</keyword>
<keyword evidence="4" id="KW-1003">Cell membrane</keyword>
<evidence type="ECO:0000256" key="5">
    <source>
        <dbReference type="ARBA" id="ARBA00022692"/>
    </source>
</evidence>
<accession>W0FH27</accession>
<feature type="transmembrane region" description="Helical" evidence="8">
    <location>
        <begin position="472"/>
        <end position="490"/>
    </location>
</feature>
<proteinExistence type="inferred from homology"/>
<evidence type="ECO:0000256" key="2">
    <source>
        <dbReference type="ARBA" id="ARBA00005658"/>
    </source>
</evidence>
<evidence type="ECO:0000256" key="8">
    <source>
        <dbReference type="SAM" id="Phobius"/>
    </source>
</evidence>
<keyword evidence="6 8" id="KW-1133">Transmembrane helix</keyword>
<evidence type="ECO:0000313" key="9">
    <source>
        <dbReference type="EMBL" id="AHF23968.1"/>
    </source>
</evidence>
<feature type="transmembrane region" description="Helical" evidence="8">
    <location>
        <begin position="188"/>
        <end position="211"/>
    </location>
</feature>
<evidence type="ECO:0000256" key="3">
    <source>
        <dbReference type="ARBA" id="ARBA00022448"/>
    </source>
</evidence>
<name>W0FH27_9BACT</name>
<keyword evidence="3" id="KW-0813">Transport</keyword>
<feature type="transmembrane region" description="Helical" evidence="8">
    <location>
        <begin position="135"/>
        <end position="158"/>
    </location>
</feature>
<evidence type="ECO:0000256" key="6">
    <source>
        <dbReference type="ARBA" id="ARBA00022989"/>
    </source>
</evidence>
<feature type="transmembrane region" description="Helical" evidence="8">
    <location>
        <begin position="257"/>
        <end position="281"/>
    </location>
</feature>
<dbReference type="NCBIfam" id="TIGR00842">
    <property type="entry name" value="bcct"/>
    <property type="match status" value="1"/>
</dbReference>
<dbReference type="EMBL" id="KC246780">
    <property type="protein sequence ID" value="AHF23968.1"/>
    <property type="molecule type" value="Genomic_DNA"/>
</dbReference>
<feature type="transmembrane region" description="Helical" evidence="8">
    <location>
        <begin position="86"/>
        <end position="107"/>
    </location>
</feature>
<organism evidence="9">
    <name type="scientific">uncultured bacterium Contig19</name>
    <dbReference type="NCBI Taxonomy" id="1393523"/>
    <lineage>
        <taxon>Bacteria</taxon>
        <taxon>environmental samples</taxon>
    </lineage>
</organism>
<feature type="transmembrane region" description="Helical" evidence="8">
    <location>
        <begin position="47"/>
        <end position="66"/>
    </location>
</feature>
<keyword evidence="7 8" id="KW-0472">Membrane</keyword>
<comment type="similarity">
    <text evidence="2">Belongs to the BCCT transporter (TC 2.A.15) family.</text>
</comment>
<reference evidence="9" key="1">
    <citation type="journal article" date="2013" name="PLoS ONE">
        <title>Metagenomic insights into the carbohydrate-active enzymes carried by the microorganisms adhering to solid digesta in the rumen of cows.</title>
        <authorList>
            <person name="Wang L."/>
            <person name="Hatem A."/>
            <person name="Catalyurek U.V."/>
            <person name="Morrison M."/>
            <person name="Yu Z."/>
        </authorList>
    </citation>
    <scope>NUCLEOTIDE SEQUENCE</scope>
</reference>
<dbReference type="PROSITE" id="PS01303">
    <property type="entry name" value="BCCT"/>
    <property type="match status" value="1"/>
</dbReference>
<dbReference type="InterPro" id="IPR000060">
    <property type="entry name" value="BCCT_transptr"/>
</dbReference>
<dbReference type="GO" id="GO:0005886">
    <property type="term" value="C:plasma membrane"/>
    <property type="evidence" value="ECO:0007669"/>
    <property type="project" value="UniProtKB-SubCell"/>
</dbReference>
<dbReference type="PANTHER" id="PTHR30047">
    <property type="entry name" value="HIGH-AFFINITY CHOLINE TRANSPORT PROTEIN-RELATED"/>
    <property type="match status" value="1"/>
</dbReference>
<sequence>MEQKKDRSVLIVSAVIVLAFVVFGAVAPEALNNVASVLFNVFTGGFGWLYLLTVFCMIIYAVAIGLSKYGNIKLGHDDDEPEFSNFSWFAQLFGGGMGIGLVFWSVAEPINDFIAPPSADPLTSEAMHEAMQTVFFHWGISPWVIFAVAGLGLGYFAFRKDRPFLVSSAFEPLLGDKVHGPIGKAIDILAVFATIFGVATSLGLGTMQITGGLNYVYGVENSMLLNCLIIAVITALFTLATLSGLGKAMQYVADFKVYLSIAFMVFIFVFGGAVFICNILVTDLGGYLQNLIHKSLWMENTDFVTNWTVFYWAWWIAWAPFCGQFVARVSRGRTIRQYLFAVMLLPAGFCVIWLAIYGGAAFNINELTGGALVNVVGGENGNTVALFALLQNLPLYQVTAPLAIVLIVVCFWGSANSATFVLSMLTDGGNMDPAKPLRAGWGIAQGGVTIICLIVGGEAILKILQTLSIASAFPYMFVIIFMAISMTIALKNDPAVKKKEVPALEKEAIPQKE</sequence>
<protein>
    <submittedName>
        <fullName evidence="9">Choline/carnitine/betaine transporter</fullName>
    </submittedName>
</protein>
<evidence type="ECO:0000256" key="1">
    <source>
        <dbReference type="ARBA" id="ARBA00004651"/>
    </source>
</evidence>
<evidence type="ECO:0000256" key="7">
    <source>
        <dbReference type="ARBA" id="ARBA00023136"/>
    </source>
</evidence>
<feature type="transmembrane region" description="Helical" evidence="8">
    <location>
        <begin position="223"/>
        <end position="245"/>
    </location>
</feature>
<comment type="subcellular location">
    <subcellularLocation>
        <location evidence="1">Cell membrane</location>
        <topology evidence="1">Multi-pass membrane protein</topology>
    </subcellularLocation>
</comment>
<feature type="transmembrane region" description="Helical" evidence="8">
    <location>
        <begin position="339"/>
        <end position="360"/>
    </location>
</feature>
<evidence type="ECO:0000256" key="4">
    <source>
        <dbReference type="ARBA" id="ARBA00022475"/>
    </source>
</evidence>
<dbReference type="PANTHER" id="PTHR30047:SF7">
    <property type="entry name" value="HIGH-AFFINITY CHOLINE TRANSPORT PROTEIN"/>
    <property type="match status" value="1"/>
</dbReference>
<feature type="transmembrane region" description="Helical" evidence="8">
    <location>
        <begin position="437"/>
        <end position="460"/>
    </location>
</feature>
<feature type="transmembrane region" description="Helical" evidence="8">
    <location>
        <begin position="9"/>
        <end position="27"/>
    </location>
</feature>